<reference evidence="1 2" key="1">
    <citation type="submission" date="2016-11" db="EMBL/GenBank/DDBJ databases">
        <authorList>
            <person name="Jaros S."/>
            <person name="Januszkiewicz K."/>
            <person name="Wedrychowicz H."/>
        </authorList>
    </citation>
    <scope>NUCLEOTIDE SEQUENCE [LARGE SCALE GENOMIC DNA]</scope>
    <source>
        <strain evidence="1 2">DSM 784</strain>
    </source>
</reference>
<gene>
    <name evidence="1" type="ORF">SAMN05661012_04886</name>
</gene>
<evidence type="ECO:0000313" key="2">
    <source>
        <dbReference type="Proteomes" id="UP000183788"/>
    </source>
</evidence>
<name>A0A1K1S7I2_9BACT</name>
<sequence length="78" mass="9243">MNKQKLFTLTLHQQESSWYKTIHLRIITKGSKPSTFRLLILLLLNYRHIPKYSNFNIIINCSYINNYPVPSFDKASLN</sequence>
<dbReference type="Proteomes" id="UP000183788">
    <property type="component" value="Unassembled WGS sequence"/>
</dbReference>
<dbReference type="AlphaFoldDB" id="A0A1K1S7I2"/>
<accession>A0A1K1S7I2</accession>
<organism evidence="1 2">
    <name type="scientific">Chitinophaga sancti</name>
    <dbReference type="NCBI Taxonomy" id="1004"/>
    <lineage>
        <taxon>Bacteria</taxon>
        <taxon>Pseudomonadati</taxon>
        <taxon>Bacteroidota</taxon>
        <taxon>Chitinophagia</taxon>
        <taxon>Chitinophagales</taxon>
        <taxon>Chitinophagaceae</taxon>
        <taxon>Chitinophaga</taxon>
    </lineage>
</organism>
<evidence type="ECO:0000313" key="1">
    <source>
        <dbReference type="EMBL" id="SFW80028.1"/>
    </source>
</evidence>
<protein>
    <submittedName>
        <fullName evidence="1">Uncharacterized protein</fullName>
    </submittedName>
</protein>
<proteinExistence type="predicted"/>
<dbReference type="EMBL" id="FPIZ01000018">
    <property type="protein sequence ID" value="SFW80028.1"/>
    <property type="molecule type" value="Genomic_DNA"/>
</dbReference>